<feature type="domain" description="PAC" evidence="3">
    <location>
        <begin position="341"/>
        <end position="395"/>
    </location>
</feature>
<feature type="transmembrane region" description="Helical" evidence="1">
    <location>
        <begin position="167"/>
        <end position="185"/>
    </location>
</feature>
<dbReference type="InterPro" id="IPR029787">
    <property type="entry name" value="Nucleotide_cyclase"/>
</dbReference>
<dbReference type="PROSITE" id="PS50113">
    <property type="entry name" value="PAC"/>
    <property type="match status" value="1"/>
</dbReference>
<evidence type="ECO:0000313" key="7">
    <source>
        <dbReference type="Proteomes" id="UP000501466"/>
    </source>
</evidence>
<gene>
    <name evidence="6" type="ORF">THMIRHAT_21440</name>
</gene>
<accession>A0A6F8PQU3</accession>
<dbReference type="RefSeq" id="WP_173292119.1">
    <property type="nucleotide sequence ID" value="NZ_AP021888.1"/>
</dbReference>
<dbReference type="SUPFAM" id="SSF141868">
    <property type="entry name" value="EAL domain-like"/>
    <property type="match status" value="1"/>
</dbReference>
<evidence type="ECO:0008006" key="8">
    <source>
        <dbReference type="Google" id="ProtNLM"/>
    </source>
</evidence>
<sequence length="797" mass="90436">MTDLYKNVFKMVVLSLVLPLFLGYMSQVLIQGVWVNVSLHATLESASASIAIVLAVAIYQIQDKGFIKTEYVNVVLAFLAMGIFDLFHAMTEPGNLFIWYHSMSVFLGGLFFALAWLPDHISVEQRLQWLGSFVILILLGALLSLQYQDSLPLMRHAEGHFTNIAQGMNVVGGFAFIWGGVFYLFKYLKHQHPEDLILFGGGMLFGSAGILFVISTLWDFQWFVWHFVRVVAFLVITIAFYRFINRYVKQRVLAEKKAMAENTALANTLNLLKQYQTIVDETSIVSKGDLDGKITYVNDKLVELTGYSRQELLGQSHNIFKSVGSPQEVFVGMWERLTAGKAWHGQVVNQKKNGDNFHVQMTIMPIKNAQGDIQEYIALRHDITQWKKDQDALTSLLITDKLTGLKNRSQLIRELDSKAVKSLALLNVDDFKEVNDFLGVEKGDEVIQKVAEFLGAHKAPALKLFRVHGDEFALIEQHDAPVQNFHEQIIHLTRHISDHAFMVADQDIFVSLSAGVAQGDANLLATADMALREAKKSHKAVVNYAEVVVVSDQYKENLIWSRELKSALNEGRVIAVFQPVYNMQQEAIVSYECLVRLKTRGELVSPFYFLEIAKKTRLYADLTRTMLMHAFETFKDRTERFAVNLSAEDLGTPETLQYLQKLCHDYTAGERLTIEITESEGIENFEEATQFLNVIKQMGVKVAIDDYGTGYSNFEYLMRLQPDYIKLDGSLIRNMLQDPDKELIVETIVTFAQKRGIETIAEFVEDNATYIKLKLMGVDMVQGYFISPPLEKPQDDI</sequence>
<dbReference type="PROSITE" id="PS50883">
    <property type="entry name" value="EAL"/>
    <property type="match status" value="1"/>
</dbReference>
<dbReference type="Pfam" id="PF13426">
    <property type="entry name" value="PAS_9"/>
    <property type="match status" value="1"/>
</dbReference>
<dbReference type="SUPFAM" id="SSF55785">
    <property type="entry name" value="PYP-like sensor domain (PAS domain)"/>
    <property type="match status" value="1"/>
</dbReference>
<keyword evidence="1" id="KW-0472">Membrane</keyword>
<feature type="transmembrane region" description="Helical" evidence="1">
    <location>
        <begin position="197"/>
        <end position="218"/>
    </location>
</feature>
<dbReference type="CDD" id="cd00130">
    <property type="entry name" value="PAS"/>
    <property type="match status" value="1"/>
</dbReference>
<dbReference type="Proteomes" id="UP000501466">
    <property type="component" value="Chromosome"/>
</dbReference>
<dbReference type="Gene3D" id="3.20.20.450">
    <property type="entry name" value="EAL domain"/>
    <property type="match status" value="1"/>
</dbReference>
<dbReference type="GO" id="GO:0071111">
    <property type="term" value="F:cyclic-guanylate-specific phosphodiesterase activity"/>
    <property type="evidence" value="ECO:0007669"/>
    <property type="project" value="InterPro"/>
</dbReference>
<feature type="transmembrane region" description="Helical" evidence="1">
    <location>
        <begin position="71"/>
        <end position="91"/>
    </location>
</feature>
<dbReference type="InterPro" id="IPR035965">
    <property type="entry name" value="PAS-like_dom_sf"/>
</dbReference>
<dbReference type="NCBIfam" id="TIGR00229">
    <property type="entry name" value="sensory_box"/>
    <property type="match status" value="1"/>
</dbReference>
<dbReference type="EMBL" id="AP021888">
    <property type="protein sequence ID" value="BBP44398.1"/>
    <property type="molecule type" value="Genomic_DNA"/>
</dbReference>
<dbReference type="PROSITE" id="PS50887">
    <property type="entry name" value="GGDEF"/>
    <property type="match status" value="1"/>
</dbReference>
<feature type="domain" description="PAS" evidence="2">
    <location>
        <begin position="289"/>
        <end position="316"/>
    </location>
</feature>
<proteinExistence type="predicted"/>
<dbReference type="Pfam" id="PF00990">
    <property type="entry name" value="GGDEF"/>
    <property type="match status" value="1"/>
</dbReference>
<keyword evidence="7" id="KW-1185">Reference proteome</keyword>
<evidence type="ECO:0000259" key="4">
    <source>
        <dbReference type="PROSITE" id="PS50883"/>
    </source>
</evidence>
<dbReference type="AlphaFoldDB" id="A0A6F8PQU3"/>
<protein>
    <recommendedName>
        <fullName evidence="8">GGDEF domain-containing protein</fullName>
    </recommendedName>
</protein>
<dbReference type="InterPro" id="IPR000160">
    <property type="entry name" value="GGDEF_dom"/>
</dbReference>
<reference evidence="7" key="1">
    <citation type="submission" date="2019-11" db="EMBL/GenBank/DDBJ databases">
        <title>Isolation and characterization of two novel species in the genus Thiomicrorhabdus.</title>
        <authorList>
            <person name="Mochizuki J."/>
            <person name="Kojima H."/>
            <person name="Fukui M."/>
        </authorList>
    </citation>
    <scope>NUCLEOTIDE SEQUENCE [LARGE SCALE GENOMIC DNA]</scope>
    <source>
        <strain evidence="7">AkT22</strain>
    </source>
</reference>
<dbReference type="SMART" id="SM00086">
    <property type="entry name" value="PAC"/>
    <property type="match status" value="1"/>
</dbReference>
<feature type="transmembrane region" description="Helical" evidence="1">
    <location>
        <begin position="97"/>
        <end position="117"/>
    </location>
</feature>
<evidence type="ECO:0000313" key="6">
    <source>
        <dbReference type="EMBL" id="BBP44398.1"/>
    </source>
</evidence>
<feature type="domain" description="EAL" evidence="4">
    <location>
        <begin position="557"/>
        <end position="797"/>
    </location>
</feature>
<dbReference type="PANTHER" id="PTHR33121">
    <property type="entry name" value="CYCLIC DI-GMP PHOSPHODIESTERASE PDEF"/>
    <property type="match status" value="1"/>
</dbReference>
<feature type="transmembrane region" description="Helical" evidence="1">
    <location>
        <begin position="224"/>
        <end position="244"/>
    </location>
</feature>
<feature type="transmembrane region" description="Helical" evidence="1">
    <location>
        <begin position="12"/>
        <end position="34"/>
    </location>
</feature>
<dbReference type="SMART" id="SM00267">
    <property type="entry name" value="GGDEF"/>
    <property type="match status" value="1"/>
</dbReference>
<keyword evidence="1" id="KW-1133">Transmembrane helix</keyword>
<dbReference type="KEGG" id="tzo:THMIRHAT_21440"/>
<name>A0A6F8PQU3_9GAMM</name>
<dbReference type="InterPro" id="IPR035919">
    <property type="entry name" value="EAL_sf"/>
</dbReference>
<organism evidence="6 7">
    <name type="scientific">Thiosulfativibrio zosterae</name>
    <dbReference type="NCBI Taxonomy" id="2675053"/>
    <lineage>
        <taxon>Bacteria</taxon>
        <taxon>Pseudomonadati</taxon>
        <taxon>Pseudomonadota</taxon>
        <taxon>Gammaproteobacteria</taxon>
        <taxon>Thiotrichales</taxon>
        <taxon>Piscirickettsiaceae</taxon>
        <taxon>Thiosulfativibrio</taxon>
    </lineage>
</organism>
<keyword evidence="1" id="KW-0812">Transmembrane</keyword>
<dbReference type="InterPro" id="IPR001610">
    <property type="entry name" value="PAC"/>
</dbReference>
<evidence type="ECO:0000259" key="3">
    <source>
        <dbReference type="PROSITE" id="PS50113"/>
    </source>
</evidence>
<feature type="domain" description="GGDEF" evidence="5">
    <location>
        <begin position="419"/>
        <end position="553"/>
    </location>
</feature>
<dbReference type="NCBIfam" id="TIGR00254">
    <property type="entry name" value="GGDEF"/>
    <property type="match status" value="1"/>
</dbReference>
<dbReference type="CDD" id="cd01949">
    <property type="entry name" value="GGDEF"/>
    <property type="match status" value="1"/>
</dbReference>
<dbReference type="InterPro" id="IPR043128">
    <property type="entry name" value="Rev_trsase/Diguanyl_cyclase"/>
</dbReference>
<dbReference type="Gene3D" id="3.30.70.270">
    <property type="match status" value="1"/>
</dbReference>
<evidence type="ECO:0000259" key="5">
    <source>
        <dbReference type="PROSITE" id="PS50887"/>
    </source>
</evidence>
<feature type="transmembrane region" description="Helical" evidence="1">
    <location>
        <begin position="129"/>
        <end position="147"/>
    </location>
</feature>
<evidence type="ECO:0000259" key="2">
    <source>
        <dbReference type="PROSITE" id="PS50112"/>
    </source>
</evidence>
<dbReference type="SUPFAM" id="SSF55073">
    <property type="entry name" value="Nucleotide cyclase"/>
    <property type="match status" value="1"/>
</dbReference>
<dbReference type="CDD" id="cd01948">
    <property type="entry name" value="EAL"/>
    <property type="match status" value="1"/>
</dbReference>
<dbReference type="InterPro" id="IPR001633">
    <property type="entry name" value="EAL_dom"/>
</dbReference>
<dbReference type="Pfam" id="PF00563">
    <property type="entry name" value="EAL"/>
    <property type="match status" value="1"/>
</dbReference>
<dbReference type="PANTHER" id="PTHR33121:SF79">
    <property type="entry name" value="CYCLIC DI-GMP PHOSPHODIESTERASE PDED-RELATED"/>
    <property type="match status" value="1"/>
</dbReference>
<dbReference type="SMART" id="SM00052">
    <property type="entry name" value="EAL"/>
    <property type="match status" value="1"/>
</dbReference>
<dbReference type="InterPro" id="IPR000014">
    <property type="entry name" value="PAS"/>
</dbReference>
<dbReference type="InterPro" id="IPR050706">
    <property type="entry name" value="Cyclic-di-GMP_PDE-like"/>
</dbReference>
<dbReference type="PROSITE" id="PS50112">
    <property type="entry name" value="PAS"/>
    <property type="match status" value="1"/>
</dbReference>
<evidence type="ECO:0000256" key="1">
    <source>
        <dbReference type="SAM" id="Phobius"/>
    </source>
</evidence>
<dbReference type="InterPro" id="IPR000700">
    <property type="entry name" value="PAS-assoc_C"/>
</dbReference>
<dbReference type="Gene3D" id="3.30.450.20">
    <property type="entry name" value="PAS domain"/>
    <property type="match status" value="1"/>
</dbReference>
<feature type="transmembrane region" description="Helical" evidence="1">
    <location>
        <begin position="40"/>
        <end position="59"/>
    </location>
</feature>